<protein>
    <submittedName>
        <fullName evidence="1">Uncharacterized protein</fullName>
    </submittedName>
</protein>
<sequence length="51" mass="5817">MKPRAHGQHQIGGTPKMPNFLASSSYRFCNFNTVINKVCRNSCGDTVWLFR</sequence>
<organism evidence="1 2">
    <name type="scientific">Rubroshorea leprosula</name>
    <dbReference type="NCBI Taxonomy" id="152421"/>
    <lineage>
        <taxon>Eukaryota</taxon>
        <taxon>Viridiplantae</taxon>
        <taxon>Streptophyta</taxon>
        <taxon>Embryophyta</taxon>
        <taxon>Tracheophyta</taxon>
        <taxon>Spermatophyta</taxon>
        <taxon>Magnoliopsida</taxon>
        <taxon>eudicotyledons</taxon>
        <taxon>Gunneridae</taxon>
        <taxon>Pentapetalae</taxon>
        <taxon>rosids</taxon>
        <taxon>malvids</taxon>
        <taxon>Malvales</taxon>
        <taxon>Dipterocarpaceae</taxon>
        <taxon>Rubroshorea</taxon>
    </lineage>
</organism>
<dbReference type="Proteomes" id="UP001054252">
    <property type="component" value="Unassembled WGS sequence"/>
</dbReference>
<accession>A0AAV5M322</accession>
<name>A0AAV5M322_9ROSI</name>
<proteinExistence type="predicted"/>
<dbReference type="AlphaFoldDB" id="A0AAV5M322"/>
<evidence type="ECO:0000313" key="1">
    <source>
        <dbReference type="EMBL" id="GKV44165.1"/>
    </source>
</evidence>
<evidence type="ECO:0000313" key="2">
    <source>
        <dbReference type="Proteomes" id="UP001054252"/>
    </source>
</evidence>
<keyword evidence="2" id="KW-1185">Reference proteome</keyword>
<comment type="caution">
    <text evidence="1">The sequence shown here is derived from an EMBL/GenBank/DDBJ whole genome shotgun (WGS) entry which is preliminary data.</text>
</comment>
<reference evidence="1 2" key="1">
    <citation type="journal article" date="2021" name="Commun. Biol.">
        <title>The genome of Shorea leprosula (Dipterocarpaceae) highlights the ecological relevance of drought in aseasonal tropical rainforests.</title>
        <authorList>
            <person name="Ng K.K.S."/>
            <person name="Kobayashi M.J."/>
            <person name="Fawcett J.A."/>
            <person name="Hatakeyama M."/>
            <person name="Paape T."/>
            <person name="Ng C.H."/>
            <person name="Ang C.C."/>
            <person name="Tnah L.H."/>
            <person name="Lee C.T."/>
            <person name="Nishiyama T."/>
            <person name="Sese J."/>
            <person name="O'Brien M.J."/>
            <person name="Copetti D."/>
            <person name="Mohd Noor M.I."/>
            <person name="Ong R.C."/>
            <person name="Putra M."/>
            <person name="Sireger I.Z."/>
            <person name="Indrioko S."/>
            <person name="Kosugi Y."/>
            <person name="Izuno A."/>
            <person name="Isagi Y."/>
            <person name="Lee S.L."/>
            <person name="Shimizu K.K."/>
        </authorList>
    </citation>
    <scope>NUCLEOTIDE SEQUENCE [LARGE SCALE GENOMIC DNA]</scope>
    <source>
        <strain evidence="1">214</strain>
    </source>
</reference>
<gene>
    <name evidence="1" type="ORF">SLEP1_g51371</name>
</gene>
<dbReference type="EMBL" id="BPVZ01000177">
    <property type="protein sequence ID" value="GKV44165.1"/>
    <property type="molecule type" value="Genomic_DNA"/>
</dbReference>